<dbReference type="Proteomes" id="UP000325684">
    <property type="component" value="Unassembled WGS sequence"/>
</dbReference>
<dbReference type="GO" id="GO:0016887">
    <property type="term" value="F:ATP hydrolysis activity"/>
    <property type="evidence" value="ECO:0007669"/>
    <property type="project" value="InterPro"/>
</dbReference>
<organism evidence="7 8">
    <name type="scientific">Microvirga brassicacearum</name>
    <dbReference type="NCBI Taxonomy" id="2580413"/>
    <lineage>
        <taxon>Bacteria</taxon>
        <taxon>Pseudomonadati</taxon>
        <taxon>Pseudomonadota</taxon>
        <taxon>Alphaproteobacteria</taxon>
        <taxon>Hyphomicrobiales</taxon>
        <taxon>Methylobacteriaceae</taxon>
        <taxon>Microvirga</taxon>
    </lineage>
</organism>
<dbReference type="InterPro" id="IPR003593">
    <property type="entry name" value="AAA+_ATPase"/>
</dbReference>
<comment type="similarity">
    <text evidence="2">Belongs to the ABC transporter superfamily.</text>
</comment>
<evidence type="ECO:0000256" key="5">
    <source>
        <dbReference type="ARBA" id="ARBA00022840"/>
    </source>
</evidence>
<accession>A0A5N3PJ87</accession>
<reference evidence="7 8" key="1">
    <citation type="journal article" date="2019" name="Microorganisms">
        <title>Genome Insights into the Novel Species Microvirga brassicacearum, a Rapeseed Endophyte with Biotechnological Potential.</title>
        <authorList>
            <person name="Jimenez-Gomez A."/>
            <person name="Saati-Santamaria Z."/>
            <person name="Igual J.M."/>
            <person name="Rivas R."/>
            <person name="Mateos P.F."/>
            <person name="Garcia-Fraile P."/>
        </authorList>
    </citation>
    <scope>NUCLEOTIDE SEQUENCE [LARGE SCALE GENOMIC DNA]</scope>
    <source>
        <strain evidence="7 8">CDVBN77</strain>
    </source>
</reference>
<keyword evidence="4" id="KW-0547">Nucleotide-binding</keyword>
<dbReference type="PANTHER" id="PTHR43776">
    <property type="entry name" value="TRANSPORT ATP-BINDING PROTEIN"/>
    <property type="match status" value="1"/>
</dbReference>
<evidence type="ECO:0000256" key="4">
    <source>
        <dbReference type="ARBA" id="ARBA00022741"/>
    </source>
</evidence>
<protein>
    <submittedName>
        <fullName evidence="7">Dipeptide ABC transporter ATP-binding protein</fullName>
    </submittedName>
</protein>
<dbReference type="PROSITE" id="PS50893">
    <property type="entry name" value="ABC_TRANSPORTER_2"/>
    <property type="match status" value="1"/>
</dbReference>
<dbReference type="NCBIfam" id="TIGR01727">
    <property type="entry name" value="oligo_HPY"/>
    <property type="match status" value="1"/>
</dbReference>
<evidence type="ECO:0000259" key="6">
    <source>
        <dbReference type="PROSITE" id="PS50893"/>
    </source>
</evidence>
<dbReference type="PANTHER" id="PTHR43776:SF6">
    <property type="entry name" value="DIPEPTIDE TRANSPORT ATP-BINDING PROTEIN DPPF"/>
    <property type="match status" value="1"/>
</dbReference>
<dbReference type="PROSITE" id="PS00211">
    <property type="entry name" value="ABC_TRANSPORTER_1"/>
    <property type="match status" value="1"/>
</dbReference>
<keyword evidence="8" id="KW-1185">Reference proteome</keyword>
<dbReference type="GO" id="GO:0015833">
    <property type="term" value="P:peptide transport"/>
    <property type="evidence" value="ECO:0007669"/>
    <property type="project" value="InterPro"/>
</dbReference>
<dbReference type="Gene3D" id="3.40.50.300">
    <property type="entry name" value="P-loop containing nucleotide triphosphate hydrolases"/>
    <property type="match status" value="1"/>
</dbReference>
<dbReference type="Pfam" id="PF08352">
    <property type="entry name" value="oligo_HPY"/>
    <property type="match status" value="1"/>
</dbReference>
<comment type="caution">
    <text evidence="7">The sequence shown here is derived from an EMBL/GenBank/DDBJ whole genome shotgun (WGS) entry which is preliminary data.</text>
</comment>
<proteinExistence type="inferred from homology"/>
<dbReference type="SUPFAM" id="SSF52540">
    <property type="entry name" value="P-loop containing nucleoside triphosphate hydrolases"/>
    <property type="match status" value="1"/>
</dbReference>
<dbReference type="EMBL" id="VCMV01000001">
    <property type="protein sequence ID" value="KAB0269788.1"/>
    <property type="molecule type" value="Genomic_DNA"/>
</dbReference>
<dbReference type="AlphaFoldDB" id="A0A5N3PJ87"/>
<name>A0A5N3PJ87_9HYPH</name>
<dbReference type="OrthoDB" id="7328866at2"/>
<evidence type="ECO:0000313" key="8">
    <source>
        <dbReference type="Proteomes" id="UP000325684"/>
    </source>
</evidence>
<keyword evidence="3" id="KW-0813">Transport</keyword>
<dbReference type="InterPro" id="IPR013563">
    <property type="entry name" value="Oligopep_ABC_C"/>
</dbReference>
<evidence type="ECO:0000256" key="1">
    <source>
        <dbReference type="ARBA" id="ARBA00004417"/>
    </source>
</evidence>
<dbReference type="NCBIfam" id="NF008453">
    <property type="entry name" value="PRK11308.1"/>
    <property type="match status" value="1"/>
</dbReference>
<evidence type="ECO:0000256" key="3">
    <source>
        <dbReference type="ARBA" id="ARBA00022448"/>
    </source>
</evidence>
<dbReference type="GO" id="GO:0005886">
    <property type="term" value="C:plasma membrane"/>
    <property type="evidence" value="ECO:0007669"/>
    <property type="project" value="UniProtKB-SubCell"/>
</dbReference>
<feature type="domain" description="ABC transporter" evidence="6">
    <location>
        <begin position="6"/>
        <end position="255"/>
    </location>
</feature>
<sequence>MTTPLLSARNIRRIYEVPGRLFEKSARVHALDDISFDLRAGRTLAVVGESGSGKSTLARILSLLEEPDGGEIVVAGEDTRTRSQEIRKRQRSTVQMVFQNPYGSLNPRKSVGRIMEEPLFVQGFGPAQVRAERARAMLAKVGLRPEHYWRFPHMFSGGQRQRIAIGRALMLTPKIVIADEPVSALDISIQAQILNLLMDLQEEFGLSYLFISHDLSVVRVIADEVLVLYYGRLMEFGSRDAIFSNPRHPYTRTLLAAAPTISFEPEPVVLDVKVSEPPSAFALPKGCVFHPRCPMARDICREVRPEVRNVEDRLVACHFAEQRP</sequence>
<dbReference type="CDD" id="cd03257">
    <property type="entry name" value="ABC_NikE_OppD_transporters"/>
    <property type="match status" value="1"/>
</dbReference>
<dbReference type="RefSeq" id="WP_150941681.1">
    <property type="nucleotide sequence ID" value="NZ_VCMV01000001.1"/>
</dbReference>
<comment type="subcellular location">
    <subcellularLocation>
        <location evidence="1">Cell inner membrane</location>
        <topology evidence="1">Peripheral membrane protein</topology>
    </subcellularLocation>
</comment>
<dbReference type="GO" id="GO:0055085">
    <property type="term" value="P:transmembrane transport"/>
    <property type="evidence" value="ECO:0007669"/>
    <property type="project" value="UniProtKB-ARBA"/>
</dbReference>
<dbReference type="GO" id="GO:0005524">
    <property type="term" value="F:ATP binding"/>
    <property type="evidence" value="ECO:0007669"/>
    <property type="project" value="UniProtKB-KW"/>
</dbReference>
<dbReference type="SMART" id="SM00382">
    <property type="entry name" value="AAA"/>
    <property type="match status" value="1"/>
</dbReference>
<dbReference type="InterPro" id="IPR027417">
    <property type="entry name" value="P-loop_NTPase"/>
</dbReference>
<keyword evidence="5 7" id="KW-0067">ATP-binding</keyword>
<dbReference type="Pfam" id="PF00005">
    <property type="entry name" value="ABC_tran"/>
    <property type="match status" value="1"/>
</dbReference>
<evidence type="ECO:0000313" key="7">
    <source>
        <dbReference type="EMBL" id="KAB0269788.1"/>
    </source>
</evidence>
<dbReference type="FunFam" id="3.40.50.300:FF:000016">
    <property type="entry name" value="Oligopeptide ABC transporter ATP-binding component"/>
    <property type="match status" value="1"/>
</dbReference>
<evidence type="ECO:0000256" key="2">
    <source>
        <dbReference type="ARBA" id="ARBA00005417"/>
    </source>
</evidence>
<gene>
    <name evidence="7" type="ORF">FEZ63_00525</name>
</gene>
<dbReference type="InterPro" id="IPR050319">
    <property type="entry name" value="ABC_transp_ATP-bind"/>
</dbReference>
<dbReference type="InterPro" id="IPR003439">
    <property type="entry name" value="ABC_transporter-like_ATP-bd"/>
</dbReference>
<dbReference type="InterPro" id="IPR017871">
    <property type="entry name" value="ABC_transporter-like_CS"/>
</dbReference>